<evidence type="ECO:0000256" key="6">
    <source>
        <dbReference type="SAM" id="MobiDB-lite"/>
    </source>
</evidence>
<dbReference type="InterPro" id="IPR001017">
    <property type="entry name" value="DH_E1"/>
</dbReference>
<reference evidence="8" key="1">
    <citation type="journal article" date="2014" name="Int. J. Syst. Evol. Microbiol.">
        <title>Complete genome sequence of Corynebacterium casei LMG S-19264T (=DSM 44701T), isolated from a smear-ripened cheese.</title>
        <authorList>
            <consortium name="US DOE Joint Genome Institute (JGI-PGF)"/>
            <person name="Walter F."/>
            <person name="Albersmeier A."/>
            <person name="Kalinowski J."/>
            <person name="Ruckert C."/>
        </authorList>
    </citation>
    <scope>NUCLEOTIDE SEQUENCE</scope>
    <source>
        <strain evidence="8">VKM Ac-1321</strain>
    </source>
</reference>
<comment type="caution">
    <text evidence="8">The sequence shown here is derived from an EMBL/GenBank/DDBJ whole genome shotgun (WGS) entry which is preliminary data.</text>
</comment>
<dbReference type="InterPro" id="IPR029061">
    <property type="entry name" value="THDP-binding"/>
</dbReference>
<dbReference type="Gene3D" id="3.40.50.920">
    <property type="match status" value="1"/>
</dbReference>
<organism evidence="8 9">
    <name type="scientific">Dactylosporangium matsuzakiense</name>
    <dbReference type="NCBI Taxonomy" id="53360"/>
    <lineage>
        <taxon>Bacteria</taxon>
        <taxon>Bacillati</taxon>
        <taxon>Actinomycetota</taxon>
        <taxon>Actinomycetes</taxon>
        <taxon>Micromonosporales</taxon>
        <taxon>Micromonosporaceae</taxon>
        <taxon>Dactylosporangium</taxon>
    </lineage>
</organism>
<comment type="catalytic activity">
    <reaction evidence="5">
        <text>N(6)-[(R)-lipoyl]-L-lysyl-[protein] + 2-oxoglutarate + H(+) = N(6)-[(R)-S(8)-succinyldihydrolipoyl]-L-lysyl-[protein] + CO2</text>
        <dbReference type="Rhea" id="RHEA:12188"/>
        <dbReference type="Rhea" id="RHEA-COMP:10474"/>
        <dbReference type="Rhea" id="RHEA-COMP:20092"/>
        <dbReference type="ChEBI" id="CHEBI:15378"/>
        <dbReference type="ChEBI" id="CHEBI:16526"/>
        <dbReference type="ChEBI" id="CHEBI:16810"/>
        <dbReference type="ChEBI" id="CHEBI:83099"/>
        <dbReference type="ChEBI" id="CHEBI:83120"/>
        <dbReference type="EC" id="1.2.4.2"/>
    </reaction>
</comment>
<keyword evidence="3" id="KW-0560">Oxidoreductase</keyword>
<dbReference type="GO" id="GO:0004591">
    <property type="term" value="F:oxoglutarate dehydrogenase (succinyl-transferring) activity"/>
    <property type="evidence" value="ECO:0007669"/>
    <property type="project" value="UniProtKB-EC"/>
</dbReference>
<dbReference type="Pfam" id="PF00676">
    <property type="entry name" value="E1_dh"/>
    <property type="match status" value="1"/>
</dbReference>
<evidence type="ECO:0000256" key="2">
    <source>
        <dbReference type="ARBA" id="ARBA00022532"/>
    </source>
</evidence>
<dbReference type="SUPFAM" id="SSF52922">
    <property type="entry name" value="TK C-terminal domain-like"/>
    <property type="match status" value="1"/>
</dbReference>
<dbReference type="Pfam" id="PF02779">
    <property type="entry name" value="Transket_pyr"/>
    <property type="match status" value="1"/>
</dbReference>
<dbReference type="GO" id="GO:0009083">
    <property type="term" value="P:branched-chain amino acid catabolic process"/>
    <property type="evidence" value="ECO:0007669"/>
    <property type="project" value="TreeGrafter"/>
</dbReference>
<accession>A0A9W6KJ44</accession>
<evidence type="ECO:0000256" key="5">
    <source>
        <dbReference type="ARBA" id="ARBA00051911"/>
    </source>
</evidence>
<evidence type="ECO:0000313" key="9">
    <source>
        <dbReference type="Proteomes" id="UP001143480"/>
    </source>
</evidence>
<dbReference type="Gene3D" id="3.40.50.970">
    <property type="match status" value="2"/>
</dbReference>
<keyword evidence="9" id="KW-1185">Reference proteome</keyword>
<feature type="region of interest" description="Disordered" evidence="6">
    <location>
        <begin position="393"/>
        <end position="461"/>
    </location>
</feature>
<evidence type="ECO:0000256" key="3">
    <source>
        <dbReference type="ARBA" id="ARBA00023002"/>
    </source>
</evidence>
<dbReference type="InterPro" id="IPR005475">
    <property type="entry name" value="Transketolase-like_Pyr-bd"/>
</dbReference>
<dbReference type="RefSeq" id="WP_261960909.1">
    <property type="nucleotide sequence ID" value="NZ_BAAAXA010000001.1"/>
</dbReference>
<evidence type="ECO:0000256" key="4">
    <source>
        <dbReference type="ARBA" id="ARBA00023052"/>
    </source>
</evidence>
<protein>
    <submittedName>
        <fullName evidence="8">MFS transporter</fullName>
    </submittedName>
</protein>
<evidence type="ECO:0000256" key="1">
    <source>
        <dbReference type="ARBA" id="ARBA00001964"/>
    </source>
</evidence>
<dbReference type="Proteomes" id="UP001143480">
    <property type="component" value="Unassembled WGS sequence"/>
</dbReference>
<sequence>MLSSVTTPQDLDERFRAELAGLVAAASARDLDEPVREDTALTGEQARALYDAQSTSRHLDLAARWLRSFDAGYYTIGSSGHEGNAAVAAALRPTDPALLHYRSGGFYCMRASQVAGSDPIRDVLRGIVASAKEPIAGGRHKVFGHADLHVVPTTSTIASHLPRAVGVAYALGRGKRLDPPGGGHGWPADAIVVSSFGDASINHAAATAAFNTAGWCDHIGLKLPLLFVCEDNGLGISVRTPDGWVAAALGSRPGLRYYTADGCDTAATYDRAAEAAAWVRRYRRPAVLHLTTIRLMGHAGADAEMAYRSPVEIAADLARDPLVRTARMLVEAGVATPAELMTRYDEIGWEVRRIAEEVLGEPKLASAAEVTAPLAPRRPVRVSRAVADAAAHLSAADQSDTAEEHSGELDDNLEFTPLSAAADTEEWPEPEPSPAPAASIRPVSGTPRNNNNGHGTPGTRLAAFAGKLPEKAGPLTLAQTINAALTDAMLAYPQMVVYGEDVAAKGGVYGVTKGLRDRFGATRVFDTLLDETSILGLGLGAGLAGMLPVPEIQYLAYLHNAEDQLRGEAATMQFFSQGAFHNPMVVRVAGLAYQLGFGGHFHNDNALAVLRDIPGLVVAAPSRPEDAAPMLRTCLASAVVDGSVCVFLEPIAMYHTRDLHRDNDNWWLADYAPPSEWPAIHAPIGRARAYEGGPNDDLTIITFGNGVRLSLRAANRLAAEGITARVVDLRWLSPLPVGDIIKHASDTGRVLIVDETRRSGGVGEGVIAALVDGGYVGVARRVAAVDSFVPLGPAANHVLVSEDQIIQGARSLLAR</sequence>
<keyword evidence="2" id="KW-0816">Tricarboxylic acid cycle</keyword>
<dbReference type="SMART" id="SM00861">
    <property type="entry name" value="Transket_pyr"/>
    <property type="match status" value="1"/>
</dbReference>
<evidence type="ECO:0000313" key="8">
    <source>
        <dbReference type="EMBL" id="GLL03016.1"/>
    </source>
</evidence>
<name>A0A9W6KJ44_9ACTN</name>
<dbReference type="GO" id="GO:0007584">
    <property type="term" value="P:response to nutrient"/>
    <property type="evidence" value="ECO:0007669"/>
    <property type="project" value="TreeGrafter"/>
</dbReference>
<dbReference type="Pfam" id="PF02780">
    <property type="entry name" value="Transketolase_C"/>
    <property type="match status" value="1"/>
</dbReference>
<dbReference type="PANTHER" id="PTHR42980">
    <property type="entry name" value="2-OXOISOVALERATE DEHYDROGENASE SUBUNIT BETA-RELATED"/>
    <property type="match status" value="1"/>
</dbReference>
<dbReference type="EMBL" id="BSFP01000028">
    <property type="protein sequence ID" value="GLL03016.1"/>
    <property type="molecule type" value="Genomic_DNA"/>
</dbReference>
<evidence type="ECO:0000259" key="7">
    <source>
        <dbReference type="SMART" id="SM00861"/>
    </source>
</evidence>
<reference evidence="8" key="2">
    <citation type="submission" date="2023-01" db="EMBL/GenBank/DDBJ databases">
        <authorList>
            <person name="Sun Q."/>
            <person name="Evtushenko L."/>
        </authorList>
    </citation>
    <scope>NUCLEOTIDE SEQUENCE</scope>
    <source>
        <strain evidence="8">VKM Ac-1321</strain>
    </source>
</reference>
<keyword evidence="4" id="KW-0786">Thiamine pyrophosphate</keyword>
<proteinExistence type="predicted"/>
<dbReference type="InterPro" id="IPR009014">
    <property type="entry name" value="Transketo_C/PFOR_II"/>
</dbReference>
<feature type="domain" description="Transketolase-like pyrimidine-binding" evidence="7">
    <location>
        <begin position="475"/>
        <end position="656"/>
    </location>
</feature>
<dbReference type="AlphaFoldDB" id="A0A9W6KJ44"/>
<dbReference type="GO" id="GO:0006099">
    <property type="term" value="P:tricarboxylic acid cycle"/>
    <property type="evidence" value="ECO:0007669"/>
    <property type="project" value="UniProtKB-KW"/>
</dbReference>
<dbReference type="PANTHER" id="PTHR42980:SF1">
    <property type="entry name" value="2-OXOISOVALERATE DEHYDROGENASE SUBUNIT BETA, MITOCHONDRIAL"/>
    <property type="match status" value="1"/>
</dbReference>
<gene>
    <name evidence="8" type="ORF">GCM10017581_047580</name>
</gene>
<comment type="cofactor">
    <cofactor evidence="1">
        <name>thiamine diphosphate</name>
        <dbReference type="ChEBI" id="CHEBI:58937"/>
    </cofactor>
</comment>
<dbReference type="GO" id="GO:0000287">
    <property type="term" value="F:magnesium ion binding"/>
    <property type="evidence" value="ECO:0007669"/>
    <property type="project" value="UniProtKB-ARBA"/>
</dbReference>
<dbReference type="InterPro" id="IPR033248">
    <property type="entry name" value="Transketolase_C"/>
</dbReference>
<dbReference type="SUPFAM" id="SSF52518">
    <property type="entry name" value="Thiamin diphosphate-binding fold (THDP-binding)"/>
    <property type="match status" value="2"/>
</dbReference>